<reference evidence="2" key="2">
    <citation type="submission" date="2019-10" db="EMBL/GenBank/DDBJ databases">
        <title>A de novo genome assembly of a pear dwarfing rootstock.</title>
        <authorList>
            <person name="Wang F."/>
            <person name="Wang J."/>
            <person name="Li S."/>
            <person name="Zhang Y."/>
            <person name="Fang M."/>
            <person name="Ma L."/>
            <person name="Zhao Y."/>
            <person name="Jiang S."/>
        </authorList>
    </citation>
    <scope>NUCLEOTIDE SEQUENCE [LARGE SCALE GENOMIC DNA]</scope>
</reference>
<sequence length="75" mass="8574">MLGTAVDRRTGRFAVGADRLDDVEKFEWMMTTVLTVDRARKNDSDGNDDRCAVLGLLRQLVKDDNDSTVKKYNFF</sequence>
<reference evidence="1 2" key="3">
    <citation type="submission" date="2019-11" db="EMBL/GenBank/DDBJ databases">
        <title>A de novo genome assembly of a pear dwarfing rootstock.</title>
        <authorList>
            <person name="Wang F."/>
            <person name="Wang J."/>
            <person name="Li S."/>
            <person name="Zhang Y."/>
            <person name="Fang M."/>
            <person name="Ma L."/>
            <person name="Zhao Y."/>
            <person name="Jiang S."/>
        </authorList>
    </citation>
    <scope>NUCLEOTIDE SEQUENCE [LARGE SCALE GENOMIC DNA]</scope>
    <source>
        <strain evidence="1">S2</strain>
        <tissue evidence="1">Leaf</tissue>
    </source>
</reference>
<protein>
    <submittedName>
        <fullName evidence="1">Uncharacterized protein</fullName>
    </submittedName>
</protein>
<comment type="caution">
    <text evidence="1">The sequence shown here is derived from an EMBL/GenBank/DDBJ whole genome shotgun (WGS) entry which is preliminary data.</text>
</comment>
<reference evidence="1 2" key="1">
    <citation type="submission" date="2019-09" db="EMBL/GenBank/DDBJ databases">
        <authorList>
            <person name="Ou C."/>
        </authorList>
    </citation>
    <scope>NUCLEOTIDE SEQUENCE [LARGE SCALE GENOMIC DNA]</scope>
    <source>
        <strain evidence="1">S2</strain>
        <tissue evidence="1">Leaf</tissue>
    </source>
</reference>
<dbReference type="EMBL" id="SMOL01000160">
    <property type="protein sequence ID" value="KAB2624392.1"/>
    <property type="molecule type" value="Genomic_DNA"/>
</dbReference>
<name>A0A5N5HE29_9ROSA</name>
<keyword evidence="2" id="KW-1185">Reference proteome</keyword>
<dbReference type="Proteomes" id="UP000327157">
    <property type="component" value="Chromosome 16"/>
</dbReference>
<evidence type="ECO:0000313" key="1">
    <source>
        <dbReference type="EMBL" id="KAB2624392.1"/>
    </source>
</evidence>
<gene>
    <name evidence="1" type="ORF">D8674_016052</name>
</gene>
<accession>A0A5N5HE29</accession>
<proteinExistence type="predicted"/>
<evidence type="ECO:0000313" key="2">
    <source>
        <dbReference type="Proteomes" id="UP000327157"/>
    </source>
</evidence>
<dbReference type="AlphaFoldDB" id="A0A5N5HE29"/>
<organism evidence="1 2">
    <name type="scientific">Pyrus ussuriensis x Pyrus communis</name>
    <dbReference type="NCBI Taxonomy" id="2448454"/>
    <lineage>
        <taxon>Eukaryota</taxon>
        <taxon>Viridiplantae</taxon>
        <taxon>Streptophyta</taxon>
        <taxon>Embryophyta</taxon>
        <taxon>Tracheophyta</taxon>
        <taxon>Spermatophyta</taxon>
        <taxon>Magnoliopsida</taxon>
        <taxon>eudicotyledons</taxon>
        <taxon>Gunneridae</taxon>
        <taxon>Pentapetalae</taxon>
        <taxon>rosids</taxon>
        <taxon>fabids</taxon>
        <taxon>Rosales</taxon>
        <taxon>Rosaceae</taxon>
        <taxon>Amygdaloideae</taxon>
        <taxon>Maleae</taxon>
        <taxon>Pyrus</taxon>
    </lineage>
</organism>